<dbReference type="EMBL" id="VRKQ01000008">
    <property type="protein sequence ID" value="TXG38469.1"/>
    <property type="molecule type" value="Genomic_DNA"/>
</dbReference>
<protein>
    <submittedName>
        <fullName evidence="2">Uncharacterized protein</fullName>
    </submittedName>
</protein>
<accession>A0A5C7GJB6</accession>
<keyword evidence="1" id="KW-0732">Signal</keyword>
<sequence>MKTIVTLFIILISNLCLAQSDVKIENLSISVSVNSLEELEAINIESIENVFKEVEPNIPISMQLKCKGKPMKNGELSLFSMKVSGTFEEKEQLNKGLKKLKNTALTFYQIQK</sequence>
<proteinExistence type="predicted"/>
<organism evidence="2 3">
    <name type="scientific">Seonamhaeicola maritimus</name>
    <dbReference type="NCBI Taxonomy" id="2591822"/>
    <lineage>
        <taxon>Bacteria</taxon>
        <taxon>Pseudomonadati</taxon>
        <taxon>Bacteroidota</taxon>
        <taxon>Flavobacteriia</taxon>
        <taxon>Flavobacteriales</taxon>
        <taxon>Flavobacteriaceae</taxon>
    </lineage>
</organism>
<name>A0A5C7GJB6_9FLAO</name>
<dbReference type="OrthoDB" id="1440979at2"/>
<comment type="caution">
    <text evidence="2">The sequence shown here is derived from an EMBL/GenBank/DDBJ whole genome shotgun (WGS) entry which is preliminary data.</text>
</comment>
<keyword evidence="3" id="KW-1185">Reference proteome</keyword>
<feature type="signal peptide" evidence="1">
    <location>
        <begin position="1"/>
        <end position="18"/>
    </location>
</feature>
<dbReference type="AlphaFoldDB" id="A0A5C7GJB6"/>
<dbReference type="Proteomes" id="UP000321080">
    <property type="component" value="Unassembled WGS sequence"/>
</dbReference>
<evidence type="ECO:0000313" key="3">
    <source>
        <dbReference type="Proteomes" id="UP000321080"/>
    </source>
</evidence>
<evidence type="ECO:0000313" key="2">
    <source>
        <dbReference type="EMBL" id="TXG38469.1"/>
    </source>
</evidence>
<dbReference type="RefSeq" id="WP_147765646.1">
    <property type="nucleotide sequence ID" value="NZ_VRKQ01000008.1"/>
</dbReference>
<evidence type="ECO:0000256" key="1">
    <source>
        <dbReference type="SAM" id="SignalP"/>
    </source>
</evidence>
<gene>
    <name evidence="2" type="ORF">FUA22_00875</name>
</gene>
<reference evidence="2 3" key="1">
    <citation type="submission" date="2019-08" db="EMBL/GenBank/DDBJ databases">
        <title>Seonamhaeicola sediminis sp. nov., isolated from marine sediment.</title>
        <authorList>
            <person name="Cao W.R."/>
        </authorList>
    </citation>
    <scope>NUCLEOTIDE SEQUENCE [LARGE SCALE GENOMIC DNA]</scope>
    <source>
        <strain evidence="2 3">1505</strain>
    </source>
</reference>
<feature type="chain" id="PRO_5023142138" evidence="1">
    <location>
        <begin position="19"/>
        <end position="112"/>
    </location>
</feature>